<accession>A0A8H3V8Z9</accession>
<evidence type="ECO:0000313" key="3">
    <source>
        <dbReference type="Proteomes" id="UP000447873"/>
    </source>
</evidence>
<dbReference type="Proteomes" id="UP000447873">
    <property type="component" value="Unassembled WGS sequence"/>
</dbReference>
<evidence type="ECO:0000256" key="1">
    <source>
        <dbReference type="SAM" id="MobiDB-lite"/>
    </source>
</evidence>
<proteinExistence type="predicted"/>
<reference evidence="2 3" key="1">
    <citation type="submission" date="2018-12" db="EMBL/GenBank/DDBJ databases">
        <title>Venturia inaequalis Genome Resource.</title>
        <authorList>
            <person name="Lichtner F.J."/>
        </authorList>
    </citation>
    <scope>NUCLEOTIDE SEQUENCE [LARGE SCALE GENOMIC DNA]</scope>
    <source>
        <strain evidence="2 3">120213</strain>
    </source>
</reference>
<evidence type="ECO:0000313" key="2">
    <source>
        <dbReference type="EMBL" id="KAE9984719.1"/>
    </source>
</evidence>
<dbReference type="AlphaFoldDB" id="A0A8H3V8Z9"/>
<comment type="caution">
    <text evidence="2">The sequence shown here is derived from an EMBL/GenBank/DDBJ whole genome shotgun (WGS) entry which is preliminary data.</text>
</comment>
<dbReference type="EMBL" id="WNWS01000047">
    <property type="protein sequence ID" value="KAE9984719.1"/>
    <property type="molecule type" value="Genomic_DNA"/>
</dbReference>
<feature type="region of interest" description="Disordered" evidence="1">
    <location>
        <begin position="58"/>
        <end position="86"/>
    </location>
</feature>
<gene>
    <name evidence="2" type="ORF">EG328_008336</name>
</gene>
<protein>
    <submittedName>
        <fullName evidence="2">Uncharacterized protein</fullName>
    </submittedName>
</protein>
<organism evidence="2 3">
    <name type="scientific">Venturia inaequalis</name>
    <name type="common">Apple scab fungus</name>
    <dbReference type="NCBI Taxonomy" id="5025"/>
    <lineage>
        <taxon>Eukaryota</taxon>
        <taxon>Fungi</taxon>
        <taxon>Dikarya</taxon>
        <taxon>Ascomycota</taxon>
        <taxon>Pezizomycotina</taxon>
        <taxon>Dothideomycetes</taxon>
        <taxon>Pleosporomycetidae</taxon>
        <taxon>Venturiales</taxon>
        <taxon>Venturiaceae</taxon>
        <taxon>Venturia</taxon>
    </lineage>
</organism>
<name>A0A8H3V8Z9_VENIN</name>
<sequence length="86" mass="9749">MANMMSDWYHGEQPVHSNRNMQHFMVSDIMQNALCSSIPHPPPAYAQNPIYAIQGQAMRHQPPPSYHTEHSSIKGRTPGTMQTCED</sequence>